<dbReference type="Gene3D" id="1.10.1670.10">
    <property type="entry name" value="Helix-hairpin-Helix base-excision DNA repair enzymes (C-terminal)"/>
    <property type="match status" value="1"/>
</dbReference>
<dbReference type="RefSeq" id="WP_068804694.1">
    <property type="nucleotide sequence ID" value="NZ_CP014671.1"/>
</dbReference>
<dbReference type="OrthoDB" id="9795156at2"/>
<accession>A0A1B1YUB3</accession>
<dbReference type="KEGG" id="gbi:PG2T_09890"/>
<evidence type="ECO:0000313" key="2">
    <source>
        <dbReference type="Proteomes" id="UP000092952"/>
    </source>
</evidence>
<dbReference type="AlphaFoldDB" id="A0A1B1YUB3"/>
<dbReference type="EMBL" id="CP014671">
    <property type="protein sequence ID" value="ANX04460.1"/>
    <property type="molecule type" value="Genomic_DNA"/>
</dbReference>
<dbReference type="InParanoid" id="A0A1B1YUB3"/>
<protein>
    <recommendedName>
        <fullName evidence="3">Iron-sulfur cluster loop</fullName>
    </recommendedName>
</protein>
<evidence type="ECO:0000313" key="1">
    <source>
        <dbReference type="EMBL" id="ANX04460.1"/>
    </source>
</evidence>
<name>A0A1B1YUB3_9GAMM</name>
<reference evidence="2" key="1">
    <citation type="submission" date="2016-03" db="EMBL/GenBank/DDBJ databases">
        <title>Complete genome sequence of Solimmundus cernigliae, representing a novel lineage of polycyclic aromatic hydrocarbon degraders within the Gammaproteobacteria.</title>
        <authorList>
            <person name="Singleton D.R."/>
            <person name="Dickey A.N."/>
            <person name="Scholl E.H."/>
            <person name="Wright F.A."/>
            <person name="Aitken M.D."/>
        </authorList>
    </citation>
    <scope>NUCLEOTIDE SEQUENCE [LARGE SCALE GENOMIC DNA]</scope>
    <source>
        <strain evidence="2">TR3.2</strain>
    </source>
</reference>
<dbReference type="Gene3D" id="1.10.340.30">
    <property type="entry name" value="Hypothetical protein, domain 2"/>
    <property type="match status" value="1"/>
</dbReference>
<dbReference type="PANTHER" id="PTHR30037:SF4">
    <property type="entry name" value="DNA-3-METHYLADENINE GLYCOSYLASE I"/>
    <property type="match status" value="1"/>
</dbReference>
<proteinExistence type="predicted"/>
<dbReference type="Pfam" id="PF03352">
    <property type="entry name" value="Adenine_glyco"/>
    <property type="match status" value="1"/>
</dbReference>
<dbReference type="InterPro" id="IPR023170">
    <property type="entry name" value="HhH_base_excis_C"/>
</dbReference>
<dbReference type="InterPro" id="IPR005019">
    <property type="entry name" value="Adenine_glyco"/>
</dbReference>
<dbReference type="InterPro" id="IPR052891">
    <property type="entry name" value="DNA-3mA_glycosylase"/>
</dbReference>
<gene>
    <name evidence="1" type="ORF">PG2T_09890</name>
</gene>
<dbReference type="PANTHER" id="PTHR30037">
    <property type="entry name" value="DNA-3-METHYLADENINE GLYCOSYLASE 1"/>
    <property type="match status" value="1"/>
</dbReference>
<dbReference type="GO" id="GO:0006284">
    <property type="term" value="P:base-excision repair"/>
    <property type="evidence" value="ECO:0007669"/>
    <property type="project" value="InterPro"/>
</dbReference>
<keyword evidence="2" id="KW-1185">Reference proteome</keyword>
<evidence type="ECO:0008006" key="3">
    <source>
        <dbReference type="Google" id="ProtNLM"/>
    </source>
</evidence>
<dbReference type="STRING" id="1810504.PG2T_09890"/>
<sequence>MKLTDTAQLADLHARIDAACQRLEINGAQGLPDPAEWAILPRHDDDRALFEELCFHMFAAGFSRDVVRQKWPATRSAFADFDIAELAAWDGARLTPLLTDRALIRNRRKIESVVHNAGVVQALAAEHGSFKAWLGSYPAGQLHLLHKEIARRFASVGPSAGEWFLLTAGFAYYFRTDHAQRLLQRLGLLPARVRPEDFNAVMEAVHQAGGASRWAVSAQMFRFASGFHLREGICQESPRCPKCPLWDYCDHFNQAPAAD</sequence>
<dbReference type="Proteomes" id="UP000092952">
    <property type="component" value="Chromosome"/>
</dbReference>
<dbReference type="SUPFAM" id="SSF48150">
    <property type="entry name" value="DNA-glycosylase"/>
    <property type="match status" value="2"/>
</dbReference>
<dbReference type="InterPro" id="IPR011257">
    <property type="entry name" value="DNA_glycosylase"/>
</dbReference>
<organism evidence="1 2">
    <name type="scientific">Immundisolibacter cernigliae</name>
    <dbReference type="NCBI Taxonomy" id="1810504"/>
    <lineage>
        <taxon>Bacteria</taxon>
        <taxon>Pseudomonadati</taxon>
        <taxon>Pseudomonadota</taxon>
        <taxon>Gammaproteobacteria</taxon>
        <taxon>Immundisolibacterales</taxon>
        <taxon>Immundisolibacteraceae</taxon>
        <taxon>Immundisolibacter</taxon>
    </lineage>
</organism>
<dbReference type="GO" id="GO:0008725">
    <property type="term" value="F:DNA-3-methyladenine glycosylase activity"/>
    <property type="evidence" value="ECO:0007669"/>
    <property type="project" value="InterPro"/>
</dbReference>